<organism evidence="1 2">
    <name type="scientific">Scophthalmus maximus</name>
    <name type="common">Turbot</name>
    <name type="synonym">Psetta maxima</name>
    <dbReference type="NCBI Taxonomy" id="52904"/>
    <lineage>
        <taxon>Eukaryota</taxon>
        <taxon>Metazoa</taxon>
        <taxon>Chordata</taxon>
        <taxon>Craniata</taxon>
        <taxon>Vertebrata</taxon>
        <taxon>Euteleostomi</taxon>
        <taxon>Actinopterygii</taxon>
        <taxon>Neopterygii</taxon>
        <taxon>Teleostei</taxon>
        <taxon>Neoteleostei</taxon>
        <taxon>Acanthomorphata</taxon>
        <taxon>Carangaria</taxon>
        <taxon>Pleuronectiformes</taxon>
        <taxon>Pleuronectoidei</taxon>
        <taxon>Scophthalmidae</taxon>
        <taxon>Scophthalmus</taxon>
    </lineage>
</organism>
<accession>A0A2U9C9W7</accession>
<dbReference type="EMBL" id="CP026255">
    <property type="protein sequence ID" value="AWP12556.1"/>
    <property type="molecule type" value="Genomic_DNA"/>
</dbReference>
<evidence type="ECO:0000313" key="2">
    <source>
        <dbReference type="Proteomes" id="UP000246464"/>
    </source>
</evidence>
<dbReference type="Proteomes" id="UP000246464">
    <property type="component" value="Chromosome 13"/>
</dbReference>
<protein>
    <submittedName>
        <fullName evidence="1">Putative ETS-related transcription factor Elf-2-like</fullName>
    </submittedName>
</protein>
<reference evidence="1 2" key="1">
    <citation type="submission" date="2017-12" db="EMBL/GenBank/DDBJ databases">
        <title>Integrating genomic resources of turbot (Scophthalmus maximus) in depth evaluation of genetic and physical mapping variation across individuals.</title>
        <authorList>
            <person name="Martinez P."/>
        </authorList>
    </citation>
    <scope>NUCLEOTIDE SEQUENCE [LARGE SCALE GENOMIC DNA]</scope>
</reference>
<proteinExistence type="predicted"/>
<sequence>MPLVMNSLGQVTLNSSSILTTSAGLPVTMANAPAGTTPKLVIQALPTMLPAGSKAGEKITIITIPANQLATLMQATSTGQLAQLIQSRPVATQLQQQAAAKPAAELCYSTAPSPAPDTSVFLYCPSKWSKTTSARRPKN</sequence>
<gene>
    <name evidence="1" type="ORF">SMAX5B_015355</name>
</gene>
<keyword evidence="2" id="KW-1185">Reference proteome</keyword>
<evidence type="ECO:0000313" key="1">
    <source>
        <dbReference type="EMBL" id="AWP12556.1"/>
    </source>
</evidence>
<name>A0A2U9C9W7_SCOMX</name>
<dbReference type="AlphaFoldDB" id="A0A2U9C9W7"/>